<gene>
    <name evidence="1" type="ORF">ABS770_27590</name>
</gene>
<evidence type="ECO:0000313" key="2">
    <source>
        <dbReference type="Proteomes" id="UP001432995"/>
    </source>
</evidence>
<evidence type="ECO:0000313" key="1">
    <source>
        <dbReference type="EMBL" id="MER2292025.1"/>
    </source>
</evidence>
<name>A0ABV1RBG6_9HYPH</name>
<protein>
    <submittedName>
        <fullName evidence="1">Uncharacterized protein</fullName>
    </submittedName>
</protein>
<keyword evidence="2" id="KW-1185">Reference proteome</keyword>
<reference evidence="1" key="1">
    <citation type="submission" date="2024-06" db="EMBL/GenBank/DDBJ databases">
        <authorList>
            <person name="Campbell A.G."/>
        </authorList>
    </citation>
    <scope>NUCLEOTIDE SEQUENCE</scope>
    <source>
        <strain evidence="1">EM17</strain>
    </source>
</reference>
<proteinExistence type="predicted"/>
<organism evidence="1 2">
    <name type="scientific">Methylobacterium brachiatum</name>
    <dbReference type="NCBI Taxonomy" id="269660"/>
    <lineage>
        <taxon>Bacteria</taxon>
        <taxon>Pseudomonadati</taxon>
        <taxon>Pseudomonadota</taxon>
        <taxon>Alphaproteobacteria</taxon>
        <taxon>Hyphomicrobiales</taxon>
        <taxon>Methylobacteriaceae</taxon>
        <taxon>Methylobacterium</taxon>
    </lineage>
</organism>
<dbReference type="EMBL" id="JBELQD010000071">
    <property type="protein sequence ID" value="MER2292025.1"/>
    <property type="molecule type" value="Genomic_DNA"/>
</dbReference>
<dbReference type="RefSeq" id="WP_350381390.1">
    <property type="nucleotide sequence ID" value="NZ_JBELQD010000071.1"/>
</dbReference>
<dbReference type="Proteomes" id="UP001432995">
    <property type="component" value="Unassembled WGS sequence"/>
</dbReference>
<accession>A0ABV1RBG6</accession>
<comment type="caution">
    <text evidence="1">The sequence shown here is derived from an EMBL/GenBank/DDBJ whole genome shotgun (WGS) entry which is preliminary data.</text>
</comment>
<sequence>MRGAHKQPTISKLVAAVQMHKLSPGSLYRLRNLATTGPRFYQISVYMRRLETLKLVVATGRANTAEDSVEYEVTAAGRLELIERYGVSWSDPVEDEG</sequence>